<keyword evidence="2 7" id="KW-0813">Transport</keyword>
<evidence type="ECO:0000256" key="1">
    <source>
        <dbReference type="ARBA" id="ARBA00004651"/>
    </source>
</evidence>
<keyword evidence="6 7" id="KW-0472">Membrane</keyword>
<keyword evidence="5 7" id="KW-1133">Transmembrane helix</keyword>
<comment type="caution">
    <text evidence="9">The sequence shown here is derived from an EMBL/GenBank/DDBJ whole genome shotgun (WGS) entry which is preliminary data.</text>
</comment>
<dbReference type="PANTHER" id="PTHR30465:SF0">
    <property type="entry name" value="OLIGOPEPTIDE TRANSPORT SYSTEM PERMEASE PROTEIN APPB"/>
    <property type="match status" value="1"/>
</dbReference>
<dbReference type="InterPro" id="IPR000515">
    <property type="entry name" value="MetI-like"/>
</dbReference>
<evidence type="ECO:0000256" key="3">
    <source>
        <dbReference type="ARBA" id="ARBA00022475"/>
    </source>
</evidence>
<evidence type="ECO:0000313" key="9">
    <source>
        <dbReference type="EMBL" id="TXF91468.1"/>
    </source>
</evidence>
<dbReference type="PROSITE" id="PS50928">
    <property type="entry name" value="ABC_TM1"/>
    <property type="match status" value="1"/>
</dbReference>
<feature type="transmembrane region" description="Helical" evidence="7">
    <location>
        <begin position="308"/>
        <end position="334"/>
    </location>
</feature>
<keyword evidence="4 7" id="KW-0812">Transmembrane</keyword>
<evidence type="ECO:0000313" key="10">
    <source>
        <dbReference type="Proteomes" id="UP000321907"/>
    </source>
</evidence>
<dbReference type="RefSeq" id="WP_147929008.1">
    <property type="nucleotide sequence ID" value="NZ_VOXD01000002.1"/>
</dbReference>
<name>A0A5C7FXG3_9BACT</name>
<feature type="domain" description="ABC transmembrane type-1" evidence="8">
    <location>
        <begin position="224"/>
        <end position="438"/>
    </location>
</feature>
<reference evidence="9 10" key="1">
    <citation type="submission" date="2019-08" db="EMBL/GenBank/DDBJ databases">
        <title>Lewinella sp. strain SSH13 Genome sequencing and assembly.</title>
        <authorList>
            <person name="Kim I."/>
        </authorList>
    </citation>
    <scope>NUCLEOTIDE SEQUENCE [LARGE SCALE GENOMIC DNA]</scope>
    <source>
        <strain evidence="9 10">SSH13</strain>
    </source>
</reference>
<sequence>MLRYAFRRLSLLPLSLFLLSLVCFGLLQLTPDDPVRRLLPDEQARMSSNDPGAYDRSYRLAAASLGYDRPAFYFTLQNTALPDTLYRVARPEERSVLKAFTLRTGNWPAVQKYYHTLKNLAWEVRPEDAPETSTTLRRLLLQDDFDRAKSTLSTLKGNPGLTSLQLAFQEMENGKQQSRLLLPSFHWHGTNNQYHAWISRLLSGDPGVSLTDRRPVGSKIGRALKWTALLNGLAILLVYLISIPTGLYMAGYRGGYFDTITTIGLFLLFGIPSFWVATLLTNFFTTPAFGMDYFPSMGFGEIPDGSSWWQIISIRGAHLFLPVLCLAYPSWAYVSRHLRRSASHELDQAYIKTARLKGLSRSAILWRHVLRNASFPIITLLAGIFPAMLAGSVLIERIFNLPGMGQLLYDAALTRDWPVVIIVVLLNGLLTAIGLLLADLAYAFADPRVRLNGTKPSAS</sequence>
<organism evidence="9 10">
    <name type="scientific">Neolewinella aurantiaca</name>
    <dbReference type="NCBI Taxonomy" id="2602767"/>
    <lineage>
        <taxon>Bacteria</taxon>
        <taxon>Pseudomonadati</taxon>
        <taxon>Bacteroidota</taxon>
        <taxon>Saprospiria</taxon>
        <taxon>Saprospirales</taxon>
        <taxon>Lewinellaceae</taxon>
        <taxon>Neolewinella</taxon>
    </lineage>
</organism>
<evidence type="ECO:0000256" key="6">
    <source>
        <dbReference type="ARBA" id="ARBA00023136"/>
    </source>
</evidence>
<proteinExistence type="inferred from homology"/>
<evidence type="ECO:0000256" key="7">
    <source>
        <dbReference type="RuleBase" id="RU363032"/>
    </source>
</evidence>
<dbReference type="CDD" id="cd06261">
    <property type="entry name" value="TM_PBP2"/>
    <property type="match status" value="1"/>
</dbReference>
<dbReference type="InterPro" id="IPR035906">
    <property type="entry name" value="MetI-like_sf"/>
</dbReference>
<feature type="transmembrane region" description="Helical" evidence="7">
    <location>
        <begin position="377"/>
        <end position="399"/>
    </location>
</feature>
<dbReference type="Gene3D" id="1.10.3720.10">
    <property type="entry name" value="MetI-like"/>
    <property type="match status" value="1"/>
</dbReference>
<dbReference type="Pfam" id="PF00528">
    <property type="entry name" value="BPD_transp_1"/>
    <property type="match status" value="1"/>
</dbReference>
<feature type="transmembrane region" description="Helical" evidence="7">
    <location>
        <begin position="228"/>
        <end position="251"/>
    </location>
</feature>
<keyword evidence="10" id="KW-1185">Reference proteome</keyword>
<dbReference type="GO" id="GO:0055085">
    <property type="term" value="P:transmembrane transport"/>
    <property type="evidence" value="ECO:0007669"/>
    <property type="project" value="InterPro"/>
</dbReference>
<dbReference type="PANTHER" id="PTHR30465">
    <property type="entry name" value="INNER MEMBRANE ABC TRANSPORTER"/>
    <property type="match status" value="1"/>
</dbReference>
<feature type="transmembrane region" description="Helical" evidence="7">
    <location>
        <begin position="263"/>
        <end position="288"/>
    </location>
</feature>
<accession>A0A5C7FXG3</accession>
<protein>
    <submittedName>
        <fullName evidence="9">ABC transporter permease</fullName>
    </submittedName>
</protein>
<comment type="subcellular location">
    <subcellularLocation>
        <location evidence="1 7">Cell membrane</location>
        <topology evidence="1 7">Multi-pass membrane protein</topology>
    </subcellularLocation>
</comment>
<dbReference type="EMBL" id="VOXD01000002">
    <property type="protein sequence ID" value="TXF91468.1"/>
    <property type="molecule type" value="Genomic_DNA"/>
</dbReference>
<dbReference type="OrthoDB" id="24153at2"/>
<gene>
    <name evidence="9" type="ORF">FUA23_01880</name>
</gene>
<comment type="similarity">
    <text evidence="7">Belongs to the binding-protein-dependent transport system permease family.</text>
</comment>
<evidence type="ECO:0000256" key="5">
    <source>
        <dbReference type="ARBA" id="ARBA00022989"/>
    </source>
</evidence>
<evidence type="ECO:0000256" key="4">
    <source>
        <dbReference type="ARBA" id="ARBA00022692"/>
    </source>
</evidence>
<keyword evidence="3" id="KW-1003">Cell membrane</keyword>
<dbReference type="SUPFAM" id="SSF161098">
    <property type="entry name" value="MetI-like"/>
    <property type="match status" value="1"/>
</dbReference>
<dbReference type="AlphaFoldDB" id="A0A5C7FXG3"/>
<evidence type="ECO:0000256" key="2">
    <source>
        <dbReference type="ARBA" id="ARBA00022448"/>
    </source>
</evidence>
<dbReference type="GO" id="GO:0005886">
    <property type="term" value="C:plasma membrane"/>
    <property type="evidence" value="ECO:0007669"/>
    <property type="project" value="UniProtKB-SubCell"/>
</dbReference>
<dbReference type="Proteomes" id="UP000321907">
    <property type="component" value="Unassembled WGS sequence"/>
</dbReference>
<feature type="transmembrane region" description="Helical" evidence="7">
    <location>
        <begin position="419"/>
        <end position="445"/>
    </location>
</feature>
<evidence type="ECO:0000259" key="8">
    <source>
        <dbReference type="PROSITE" id="PS50928"/>
    </source>
</evidence>